<evidence type="ECO:0000256" key="6">
    <source>
        <dbReference type="ARBA" id="ARBA00052005"/>
    </source>
</evidence>
<organism evidence="10 11">
    <name type="scientific">Variovorax paradoxus</name>
    <dbReference type="NCBI Taxonomy" id="34073"/>
    <lineage>
        <taxon>Bacteria</taxon>
        <taxon>Pseudomonadati</taxon>
        <taxon>Pseudomonadota</taxon>
        <taxon>Betaproteobacteria</taxon>
        <taxon>Burkholderiales</taxon>
        <taxon>Comamonadaceae</taxon>
        <taxon>Variovorax</taxon>
    </lineage>
</organism>
<dbReference type="Gene3D" id="1.10.150.240">
    <property type="entry name" value="Putative phosphatase, domain 2"/>
    <property type="match status" value="1"/>
</dbReference>
<sequence>MQPNESRFKQLQAVIFDWSGTLVDFGSLAPTQIFVDAFASFDIPLSLEQARGPMGLSKKAHIRQLLAQPEIGAQWQIRFGRAWEEADVSALYERFMPMQIEKVGDYCAPIEGAADVLALLHRAGVKVGGCTGYPREVLDVLLPLAAAQGLEADHVVAGDELAAGGRPGPWMALANVLALRIGRVSACIKVDDTVPGIEEGRNAGMWSVGLSVSGNEVGLSAPAWQALDASRQTGLRAAAEKRLYGAGAHFVIDTVADLPGVLAEIDRRLAIGERP</sequence>
<dbReference type="AlphaFoldDB" id="A0A0H2M6K0"/>
<dbReference type="GO" id="GO:0019700">
    <property type="term" value="P:organic phosphonate catabolic process"/>
    <property type="evidence" value="ECO:0007669"/>
    <property type="project" value="InterPro"/>
</dbReference>
<dbReference type="NCBIfam" id="TIGR01509">
    <property type="entry name" value="HAD-SF-IA-v3"/>
    <property type="match status" value="1"/>
</dbReference>
<keyword evidence="3 9" id="KW-0378">Hydrolase</keyword>
<dbReference type="FunFam" id="1.10.150.240:FF:000006">
    <property type="entry name" value="Phosphonoacetaldehyde hydrolase"/>
    <property type="match status" value="1"/>
</dbReference>
<dbReference type="EMBL" id="JZWI01000004">
    <property type="protein sequence ID" value="KLN58059.1"/>
    <property type="molecule type" value="Genomic_DNA"/>
</dbReference>
<dbReference type="PANTHER" id="PTHR43434:SF19">
    <property type="entry name" value="PHOSPHONOACETALDEHYDE HYDROLASE"/>
    <property type="match status" value="1"/>
</dbReference>
<evidence type="ECO:0000313" key="10">
    <source>
        <dbReference type="EMBL" id="KLN58059.1"/>
    </source>
</evidence>
<dbReference type="SFLD" id="SFLDG01129">
    <property type="entry name" value="C1.5:_HAD__Beta-PGM__Phosphata"/>
    <property type="match status" value="1"/>
</dbReference>
<dbReference type="InterPro" id="IPR006323">
    <property type="entry name" value="Phosphonoacetald_hydro"/>
</dbReference>
<dbReference type="InterPro" id="IPR050155">
    <property type="entry name" value="HAD-like_hydrolase_sf"/>
</dbReference>
<evidence type="ECO:0000256" key="4">
    <source>
        <dbReference type="ARBA" id="ARBA00022842"/>
    </source>
</evidence>
<evidence type="ECO:0000256" key="5">
    <source>
        <dbReference type="ARBA" id="ARBA00023270"/>
    </source>
</evidence>
<accession>A0A0H2M6K0</accession>
<evidence type="ECO:0000256" key="7">
    <source>
        <dbReference type="ARBA" id="ARBA00056573"/>
    </source>
</evidence>
<dbReference type="GO" id="GO:0006281">
    <property type="term" value="P:DNA repair"/>
    <property type="evidence" value="ECO:0007669"/>
    <property type="project" value="TreeGrafter"/>
</dbReference>
<protein>
    <recommendedName>
        <fullName evidence="8 9">Phosphonoacetaldehyde hydrolase</fullName>
        <shortName evidence="9">Phosphonatase</shortName>
        <ecNumber evidence="8 9">3.11.1.1</ecNumber>
    </recommendedName>
    <alternativeName>
        <fullName evidence="9">Phosphonoacetaldehyde phosphonohydrolase</fullName>
    </alternativeName>
</protein>
<dbReference type="GO" id="GO:0050194">
    <property type="term" value="F:phosphonoacetaldehyde hydrolase activity"/>
    <property type="evidence" value="ECO:0007669"/>
    <property type="project" value="UniProtKB-UniRule"/>
</dbReference>
<feature type="binding site" evidence="9">
    <location>
        <position position="192"/>
    </location>
    <ligand>
        <name>Mg(2+)</name>
        <dbReference type="ChEBI" id="CHEBI:18420"/>
    </ligand>
</feature>
<gene>
    <name evidence="9 10" type="primary">phnX</name>
    <name evidence="10" type="ORF">VPARA_06020</name>
</gene>
<dbReference type="Pfam" id="PF00702">
    <property type="entry name" value="Hydrolase"/>
    <property type="match status" value="1"/>
</dbReference>
<dbReference type="InterPro" id="IPR023198">
    <property type="entry name" value="PGP-like_dom2"/>
</dbReference>
<keyword evidence="2 9" id="KW-0479">Metal-binding</keyword>
<feature type="active site" description="Schiff-base intermediate with substrate" evidence="9">
    <location>
        <position position="58"/>
    </location>
</feature>
<comment type="subunit">
    <text evidence="1 9">Homodimer.</text>
</comment>
<feature type="active site" description="Nucleophile" evidence="9">
    <location>
        <position position="17"/>
    </location>
</feature>
<dbReference type="RefSeq" id="WP_033999049.1">
    <property type="nucleotide sequence ID" value="NZ_JZWI01000004.1"/>
</dbReference>
<dbReference type="InterPro" id="IPR006439">
    <property type="entry name" value="HAD-SF_hydro_IA"/>
</dbReference>
<feature type="binding site" evidence="9">
    <location>
        <position position="17"/>
    </location>
    <ligand>
        <name>Mg(2+)</name>
        <dbReference type="ChEBI" id="CHEBI:18420"/>
    </ligand>
</feature>
<proteinExistence type="inferred from homology"/>
<evidence type="ECO:0000313" key="11">
    <source>
        <dbReference type="Proteomes" id="UP000035170"/>
    </source>
</evidence>
<evidence type="ECO:0000256" key="9">
    <source>
        <dbReference type="HAMAP-Rule" id="MF_01375"/>
    </source>
</evidence>
<dbReference type="GO" id="GO:0000287">
    <property type="term" value="F:magnesium ion binding"/>
    <property type="evidence" value="ECO:0007669"/>
    <property type="project" value="UniProtKB-UniRule"/>
</dbReference>
<comment type="caution">
    <text evidence="9">Lacks conserved residue(s) required for the propagation of feature annotation.</text>
</comment>
<dbReference type="NCBIfam" id="TIGR01422">
    <property type="entry name" value="phosphonatase"/>
    <property type="match status" value="1"/>
</dbReference>
<evidence type="ECO:0000256" key="1">
    <source>
        <dbReference type="ARBA" id="ARBA00011738"/>
    </source>
</evidence>
<dbReference type="InterPro" id="IPR023214">
    <property type="entry name" value="HAD_sf"/>
</dbReference>
<comment type="caution">
    <text evidence="10">The sequence shown here is derived from an EMBL/GenBank/DDBJ whole genome shotgun (WGS) entry which is preliminary data.</text>
</comment>
<evidence type="ECO:0000256" key="8">
    <source>
        <dbReference type="ARBA" id="ARBA00066472"/>
    </source>
</evidence>
<reference evidence="10 11" key="1">
    <citation type="submission" date="2015-03" db="EMBL/GenBank/DDBJ databases">
        <title>Genome sequence of Variovorax paradoxus TBEA6.</title>
        <authorList>
            <person name="Poehlein A."/>
            <person name="Schuldes J."/>
            <person name="Wuebbeler J.H."/>
            <person name="Hiessl S."/>
            <person name="Steinbuechel A."/>
            <person name="Daniel R."/>
        </authorList>
    </citation>
    <scope>NUCLEOTIDE SEQUENCE [LARGE SCALE GENOMIC DNA]</scope>
    <source>
        <strain evidence="10 11">TBEA6</strain>
    </source>
</reference>
<dbReference type="SUPFAM" id="SSF56784">
    <property type="entry name" value="HAD-like"/>
    <property type="match status" value="1"/>
</dbReference>
<dbReference type="PANTHER" id="PTHR43434">
    <property type="entry name" value="PHOSPHOGLYCOLATE PHOSPHATASE"/>
    <property type="match status" value="1"/>
</dbReference>
<dbReference type="EC" id="3.11.1.1" evidence="8 9"/>
<keyword evidence="5 9" id="KW-0704">Schiff base</keyword>
<dbReference type="HAMAP" id="MF_01375">
    <property type="entry name" value="PhnX"/>
    <property type="match status" value="1"/>
</dbReference>
<comment type="cofactor">
    <cofactor evidence="9">
        <name>Mg(2+)</name>
        <dbReference type="ChEBI" id="CHEBI:18420"/>
    </cofactor>
    <text evidence="9">Binds 1 Mg(2+) ion per subunit.</text>
</comment>
<dbReference type="PATRIC" id="fig|34073.19.peg.609"/>
<evidence type="ECO:0000256" key="3">
    <source>
        <dbReference type="ARBA" id="ARBA00022801"/>
    </source>
</evidence>
<name>A0A0H2M6K0_VARPD</name>
<keyword evidence="11" id="KW-1185">Reference proteome</keyword>
<dbReference type="Proteomes" id="UP000035170">
    <property type="component" value="Unassembled WGS sequence"/>
</dbReference>
<dbReference type="SFLD" id="SFLDG01135">
    <property type="entry name" value="C1.5.6:_HAD__Beta-PGM__Phospha"/>
    <property type="match status" value="1"/>
</dbReference>
<comment type="catalytic activity">
    <reaction evidence="6 9">
        <text>phosphonoacetaldehyde + H2O = acetaldehyde + phosphate + H(+)</text>
        <dbReference type="Rhea" id="RHEA:18905"/>
        <dbReference type="ChEBI" id="CHEBI:15343"/>
        <dbReference type="ChEBI" id="CHEBI:15377"/>
        <dbReference type="ChEBI" id="CHEBI:15378"/>
        <dbReference type="ChEBI" id="CHEBI:43474"/>
        <dbReference type="ChEBI" id="CHEBI:58383"/>
        <dbReference type="EC" id="3.11.1.1"/>
    </reaction>
</comment>
<evidence type="ECO:0000256" key="2">
    <source>
        <dbReference type="ARBA" id="ARBA00022723"/>
    </source>
</evidence>
<keyword evidence="4 9" id="KW-0460">Magnesium</keyword>
<comment type="function">
    <text evidence="7 9">Involved in phosphonate degradation.</text>
</comment>
<dbReference type="InterPro" id="IPR036412">
    <property type="entry name" value="HAD-like_sf"/>
</dbReference>
<dbReference type="GO" id="GO:0005829">
    <property type="term" value="C:cytosol"/>
    <property type="evidence" value="ECO:0007669"/>
    <property type="project" value="TreeGrafter"/>
</dbReference>
<dbReference type="GO" id="GO:0008967">
    <property type="term" value="F:phosphoglycolate phosphatase activity"/>
    <property type="evidence" value="ECO:0007669"/>
    <property type="project" value="TreeGrafter"/>
</dbReference>
<dbReference type="Gene3D" id="3.40.50.1000">
    <property type="entry name" value="HAD superfamily/HAD-like"/>
    <property type="match status" value="1"/>
</dbReference>
<dbReference type="SFLD" id="SFLDS00003">
    <property type="entry name" value="Haloacid_Dehalogenase"/>
    <property type="match status" value="1"/>
</dbReference>
<comment type="similarity">
    <text evidence="9">Belongs to the HAD-like hydrolase superfamily. PhnX family.</text>
</comment>